<dbReference type="InterPro" id="IPR002937">
    <property type="entry name" value="Amino_oxidase"/>
</dbReference>
<gene>
    <name evidence="2" type="ORF">N7492_001079</name>
</gene>
<dbReference type="Proteomes" id="UP001146351">
    <property type="component" value="Unassembled WGS sequence"/>
</dbReference>
<dbReference type="PANTHER" id="PTHR10742">
    <property type="entry name" value="FLAVIN MONOAMINE OXIDASE"/>
    <property type="match status" value="1"/>
</dbReference>
<organism evidence="2 3">
    <name type="scientific">Penicillium capsulatum</name>
    <dbReference type="NCBI Taxonomy" id="69766"/>
    <lineage>
        <taxon>Eukaryota</taxon>
        <taxon>Fungi</taxon>
        <taxon>Dikarya</taxon>
        <taxon>Ascomycota</taxon>
        <taxon>Pezizomycotina</taxon>
        <taxon>Eurotiomycetes</taxon>
        <taxon>Eurotiomycetidae</taxon>
        <taxon>Eurotiales</taxon>
        <taxon>Aspergillaceae</taxon>
        <taxon>Penicillium</taxon>
    </lineage>
</organism>
<protein>
    <submittedName>
        <fullName evidence="2">Amine oxidase</fullName>
    </submittedName>
</protein>
<comment type="caution">
    <text evidence="2">The sequence shown here is derived from an EMBL/GenBank/DDBJ whole genome shotgun (WGS) entry which is preliminary data.</text>
</comment>
<reference evidence="2" key="1">
    <citation type="submission" date="2022-11" db="EMBL/GenBank/DDBJ databases">
        <authorList>
            <person name="Petersen C."/>
        </authorList>
    </citation>
    <scope>NUCLEOTIDE SEQUENCE</scope>
    <source>
        <strain evidence="2">IBT 21917</strain>
    </source>
</reference>
<dbReference type="Pfam" id="PF01593">
    <property type="entry name" value="Amino_oxidase"/>
    <property type="match status" value="1"/>
</dbReference>
<accession>A0A9W9IQV8</accession>
<dbReference type="GO" id="GO:0006598">
    <property type="term" value="P:polyamine catabolic process"/>
    <property type="evidence" value="ECO:0007669"/>
    <property type="project" value="TreeGrafter"/>
</dbReference>
<dbReference type="OrthoDB" id="7777654at2759"/>
<dbReference type="InterPro" id="IPR036188">
    <property type="entry name" value="FAD/NAD-bd_sf"/>
</dbReference>
<sequence length="210" mass="23961">MTTSSLILVASTFNTIIRGEADTFLRKMILTTEISYSDEGVEIHNKDGSCIQASYIICTFSLGVLQNNAVKFTLALSEWKQTTIHKFTIGTYTKSFMQFDETFWPKDIYTDPLQRGWYSVFQSLSMPEFLPESNILFVTATSELAWRAERQPNAQTRSEVLAVLRKTFPNVTIPEPTGFLYPWWSTEPGLTGAIRTGPCRRRWICTRICA</sequence>
<name>A0A9W9IQV8_9EURO</name>
<evidence type="ECO:0000313" key="3">
    <source>
        <dbReference type="Proteomes" id="UP001146351"/>
    </source>
</evidence>
<dbReference type="SUPFAM" id="SSF51905">
    <property type="entry name" value="FAD/NAD(P)-binding domain"/>
    <property type="match status" value="1"/>
</dbReference>
<dbReference type="InterPro" id="IPR050281">
    <property type="entry name" value="Flavin_monoamine_oxidase"/>
</dbReference>
<feature type="domain" description="Amine oxidase" evidence="1">
    <location>
        <begin position="32"/>
        <end position="197"/>
    </location>
</feature>
<dbReference type="SUPFAM" id="SSF54373">
    <property type="entry name" value="FAD-linked reductases, C-terminal domain"/>
    <property type="match status" value="1"/>
</dbReference>
<evidence type="ECO:0000259" key="1">
    <source>
        <dbReference type="Pfam" id="PF01593"/>
    </source>
</evidence>
<dbReference type="PANTHER" id="PTHR10742:SF313">
    <property type="entry name" value="AMINE OXIDASE"/>
    <property type="match status" value="1"/>
</dbReference>
<dbReference type="Gene3D" id="3.90.660.10">
    <property type="match status" value="1"/>
</dbReference>
<evidence type="ECO:0000313" key="2">
    <source>
        <dbReference type="EMBL" id="KAJ5183463.1"/>
    </source>
</evidence>
<reference evidence="2" key="2">
    <citation type="journal article" date="2023" name="IMA Fungus">
        <title>Comparative genomic study of the Penicillium genus elucidates a diverse pangenome and 15 lateral gene transfer events.</title>
        <authorList>
            <person name="Petersen C."/>
            <person name="Sorensen T."/>
            <person name="Nielsen M.R."/>
            <person name="Sondergaard T.E."/>
            <person name="Sorensen J.L."/>
            <person name="Fitzpatrick D.A."/>
            <person name="Frisvad J.C."/>
            <person name="Nielsen K.L."/>
        </authorList>
    </citation>
    <scope>NUCLEOTIDE SEQUENCE</scope>
    <source>
        <strain evidence="2">IBT 21917</strain>
    </source>
</reference>
<dbReference type="EMBL" id="JAPQKO010000001">
    <property type="protein sequence ID" value="KAJ5183463.1"/>
    <property type="molecule type" value="Genomic_DNA"/>
</dbReference>
<dbReference type="AlphaFoldDB" id="A0A9W9IQV8"/>
<dbReference type="GO" id="GO:0016491">
    <property type="term" value="F:oxidoreductase activity"/>
    <property type="evidence" value="ECO:0007669"/>
    <property type="project" value="InterPro"/>
</dbReference>
<proteinExistence type="predicted"/>
<keyword evidence="3" id="KW-1185">Reference proteome</keyword>